<proteinExistence type="predicted"/>
<dbReference type="SUPFAM" id="SSF50729">
    <property type="entry name" value="PH domain-like"/>
    <property type="match status" value="1"/>
</dbReference>
<dbReference type="EMBL" id="PJQM01004514">
    <property type="protein sequence ID" value="RCH84200.1"/>
    <property type="molecule type" value="Genomic_DNA"/>
</dbReference>
<dbReference type="SMART" id="SM00233">
    <property type="entry name" value="PH"/>
    <property type="match status" value="2"/>
</dbReference>
<comment type="caution">
    <text evidence="2">The sequence shown here is derived from an EMBL/GenBank/DDBJ whole genome shotgun (WGS) entry which is preliminary data.</text>
</comment>
<protein>
    <recommendedName>
        <fullName evidence="1">PH domain-containing protein</fullName>
    </recommendedName>
</protein>
<name>A0A367J2Q5_RHIST</name>
<gene>
    <name evidence="2" type="ORF">CU098_006742</name>
</gene>
<dbReference type="STRING" id="4846.A0A367J2Q5"/>
<accession>A0A367J2Q5</accession>
<dbReference type="OrthoDB" id="5579281at2759"/>
<dbReference type="AlphaFoldDB" id="A0A367J2Q5"/>
<dbReference type="InterPro" id="IPR001849">
    <property type="entry name" value="PH_domain"/>
</dbReference>
<keyword evidence="3" id="KW-1185">Reference proteome</keyword>
<reference evidence="2 3" key="1">
    <citation type="journal article" date="2018" name="G3 (Bethesda)">
        <title>Phylogenetic and Phylogenomic Definition of Rhizopus Species.</title>
        <authorList>
            <person name="Gryganskyi A.P."/>
            <person name="Golan J."/>
            <person name="Dolatabadi S."/>
            <person name="Mondo S."/>
            <person name="Robb S."/>
            <person name="Idnurm A."/>
            <person name="Muszewska A."/>
            <person name="Steczkiewicz K."/>
            <person name="Masonjones S."/>
            <person name="Liao H.L."/>
            <person name="Gajdeczka M.T."/>
            <person name="Anike F."/>
            <person name="Vuek A."/>
            <person name="Anishchenko I.M."/>
            <person name="Voigt K."/>
            <person name="de Hoog G.S."/>
            <person name="Smith M.E."/>
            <person name="Heitman J."/>
            <person name="Vilgalys R."/>
            <person name="Stajich J.E."/>
        </authorList>
    </citation>
    <scope>NUCLEOTIDE SEQUENCE [LARGE SCALE GENOMIC DNA]</scope>
    <source>
        <strain evidence="2 3">LSU 92-RS-03</strain>
    </source>
</reference>
<dbReference type="Proteomes" id="UP000253551">
    <property type="component" value="Unassembled WGS sequence"/>
</dbReference>
<sequence>MIPHLDSSSVYHANTLPSIRTHFKDQQTRFQTCPNIKFQHQLHIVPMIEQLNPDKDRVIQQGLVLCTRTEQWYTRKKTTTRELQLRKTRLRWRRFKAVLKLDRLELYHVSKLIINTQRLAHIIYLDNQPPHRRVKLAMISTQDAVWSLEFMDRDTKCLIAYHFQSSHLSDAQAWYMSIYNLLPSTHYCKKPIPSYVDIHVLLEPNLLKEPLRIRLPLDYLTSLYEHFDIRTRDMKPILLSLLEKNEALSHINWKRKKLKLCWKHQTLNHSTEWVKEETSLISPSLIEKSHSLELHVLDQEEQDTKKSTTFDGLLIQKIYTNKKGKCKNVYYYSVLYGHHLFFFDGLYYFQCKKQDEKKKKDAKKQHWFSATTGFLFQQRKLTISKQSNHPNKRTQYKLGSVESSPHLKLSKPELIPPPDPSRLLNAKHVIDLHRVEYVEPCHQDKIFMLHINGTSLYYEAPNTQIMLEWVTLINNAFTLDRLLLYFNRDQHRQILVCIFMFRSYC</sequence>
<evidence type="ECO:0000313" key="3">
    <source>
        <dbReference type="Proteomes" id="UP000253551"/>
    </source>
</evidence>
<evidence type="ECO:0000313" key="2">
    <source>
        <dbReference type="EMBL" id="RCH84200.1"/>
    </source>
</evidence>
<feature type="domain" description="PH" evidence="1">
    <location>
        <begin position="351"/>
        <end position="480"/>
    </location>
</feature>
<feature type="domain" description="PH" evidence="1">
    <location>
        <begin position="58"/>
        <end position="185"/>
    </location>
</feature>
<organism evidence="2 3">
    <name type="scientific">Rhizopus stolonifer</name>
    <name type="common">Rhizopus nigricans</name>
    <dbReference type="NCBI Taxonomy" id="4846"/>
    <lineage>
        <taxon>Eukaryota</taxon>
        <taxon>Fungi</taxon>
        <taxon>Fungi incertae sedis</taxon>
        <taxon>Mucoromycota</taxon>
        <taxon>Mucoromycotina</taxon>
        <taxon>Mucoromycetes</taxon>
        <taxon>Mucorales</taxon>
        <taxon>Mucorineae</taxon>
        <taxon>Rhizopodaceae</taxon>
        <taxon>Rhizopus</taxon>
    </lineage>
</organism>
<evidence type="ECO:0000259" key="1">
    <source>
        <dbReference type="SMART" id="SM00233"/>
    </source>
</evidence>